<evidence type="ECO:0000256" key="1">
    <source>
        <dbReference type="SAM" id="Phobius"/>
    </source>
</evidence>
<feature type="non-terminal residue" evidence="3">
    <location>
        <position position="543"/>
    </location>
</feature>
<evidence type="ECO:0000313" key="3">
    <source>
        <dbReference type="EMBL" id="KAK0496573.1"/>
    </source>
</evidence>
<accession>A0AA39UP86</accession>
<gene>
    <name evidence="3" type="ORF">EDD18DRAFT_1167148</name>
</gene>
<feature type="transmembrane region" description="Helical" evidence="1">
    <location>
        <begin position="227"/>
        <end position="256"/>
    </location>
</feature>
<proteinExistence type="predicted"/>
<comment type="caution">
    <text evidence="3">The sequence shown here is derived from an EMBL/GenBank/DDBJ whole genome shotgun (WGS) entry which is preliminary data.</text>
</comment>
<keyword evidence="4" id="KW-1185">Reference proteome</keyword>
<dbReference type="Proteomes" id="UP001175228">
    <property type="component" value="Unassembled WGS sequence"/>
</dbReference>
<feature type="transmembrane region" description="Helical" evidence="1">
    <location>
        <begin position="262"/>
        <end position="283"/>
    </location>
</feature>
<keyword evidence="1" id="KW-0812">Transmembrane</keyword>
<dbReference type="EMBL" id="JAUEPU010000015">
    <property type="protein sequence ID" value="KAK0496573.1"/>
    <property type="molecule type" value="Genomic_DNA"/>
</dbReference>
<keyword evidence="1" id="KW-1133">Transmembrane helix</keyword>
<sequence length="543" mass="60779">TATSDDSEDDSQLDINIQQLIENLTAYFSRQRKSTRGMMGMQHREYIVKGNDQFNYEEKFPEDKEHEELGPTARVWRTYLEECAKYDIERVEGWRDGLDVLLVFAGLFSAVVTTFVAQTSQSLHVDNSAITASLLFELINVQRAAGNGSLVNDVPRSGLTPFSDFHPTASNSWVNGLWFVSLSLSLSTALFAVVTKQWIHQYMSVPSGTPRDRCRVRHFRYMGLERWGVDLIIGMLPVLMSLSLGIFLAGLVIFLIPLRVSIASAVGSIAFTSFAAYFITNVLPIIHLSCPYRTPLVQYAFPLYTYANRLRGWIISRFFRGEYTGKAEAENPAGHTAETPGAVHEQPVRSLRAAEQEAVGLKADDTDLSALCWLFETSSNPHVRNIVVQSLSALPLRTVNSLKSQVESSTHQSTDSLGSRLEKYALQSVIYKRLVSLHRNDHESLIARELSRHIRVYLRFVDTPGSNFTIRSVGLPQGTAQSLGFENQCFLALERDPYILLASHVSYPSDSLHFGGFTAYTRATNRTQDRIPSGGIEDFVAFP</sequence>
<evidence type="ECO:0000259" key="2">
    <source>
        <dbReference type="Pfam" id="PF20153"/>
    </source>
</evidence>
<feature type="domain" description="DUF6535" evidence="2">
    <location>
        <begin position="76"/>
        <end position="256"/>
    </location>
</feature>
<evidence type="ECO:0000313" key="4">
    <source>
        <dbReference type="Proteomes" id="UP001175228"/>
    </source>
</evidence>
<feature type="transmembrane region" description="Helical" evidence="1">
    <location>
        <begin position="98"/>
        <end position="117"/>
    </location>
</feature>
<dbReference type="AlphaFoldDB" id="A0AA39UP86"/>
<organism evidence="3 4">
    <name type="scientific">Armillaria luteobubalina</name>
    <dbReference type="NCBI Taxonomy" id="153913"/>
    <lineage>
        <taxon>Eukaryota</taxon>
        <taxon>Fungi</taxon>
        <taxon>Dikarya</taxon>
        <taxon>Basidiomycota</taxon>
        <taxon>Agaricomycotina</taxon>
        <taxon>Agaricomycetes</taxon>
        <taxon>Agaricomycetidae</taxon>
        <taxon>Agaricales</taxon>
        <taxon>Marasmiineae</taxon>
        <taxon>Physalacriaceae</taxon>
        <taxon>Armillaria</taxon>
    </lineage>
</organism>
<reference evidence="3" key="1">
    <citation type="submission" date="2023-06" db="EMBL/GenBank/DDBJ databases">
        <authorList>
            <consortium name="Lawrence Berkeley National Laboratory"/>
            <person name="Ahrendt S."/>
            <person name="Sahu N."/>
            <person name="Indic B."/>
            <person name="Wong-Bajracharya J."/>
            <person name="Merenyi Z."/>
            <person name="Ke H.-M."/>
            <person name="Monk M."/>
            <person name="Kocsube S."/>
            <person name="Drula E."/>
            <person name="Lipzen A."/>
            <person name="Balint B."/>
            <person name="Henrissat B."/>
            <person name="Andreopoulos B."/>
            <person name="Martin F.M."/>
            <person name="Harder C.B."/>
            <person name="Rigling D."/>
            <person name="Ford K.L."/>
            <person name="Foster G.D."/>
            <person name="Pangilinan J."/>
            <person name="Papanicolaou A."/>
            <person name="Barry K."/>
            <person name="LaButti K."/>
            <person name="Viragh M."/>
            <person name="Koriabine M."/>
            <person name="Yan M."/>
            <person name="Riley R."/>
            <person name="Champramary S."/>
            <person name="Plett K.L."/>
            <person name="Tsai I.J."/>
            <person name="Slot J."/>
            <person name="Sipos G."/>
            <person name="Plett J."/>
            <person name="Nagy L.G."/>
            <person name="Grigoriev I.V."/>
        </authorList>
    </citation>
    <scope>NUCLEOTIDE SEQUENCE</scope>
    <source>
        <strain evidence="3">HWK02</strain>
    </source>
</reference>
<dbReference type="InterPro" id="IPR045338">
    <property type="entry name" value="DUF6535"/>
</dbReference>
<feature type="transmembrane region" description="Helical" evidence="1">
    <location>
        <begin position="176"/>
        <end position="194"/>
    </location>
</feature>
<protein>
    <recommendedName>
        <fullName evidence="2">DUF6535 domain-containing protein</fullName>
    </recommendedName>
</protein>
<name>A0AA39UP86_9AGAR</name>
<keyword evidence="1" id="KW-0472">Membrane</keyword>
<dbReference type="Pfam" id="PF20153">
    <property type="entry name" value="DUF6535"/>
    <property type="match status" value="1"/>
</dbReference>